<organism evidence="1 2">
    <name type="scientific">Austropuccinia psidii MF-1</name>
    <dbReference type="NCBI Taxonomy" id="1389203"/>
    <lineage>
        <taxon>Eukaryota</taxon>
        <taxon>Fungi</taxon>
        <taxon>Dikarya</taxon>
        <taxon>Basidiomycota</taxon>
        <taxon>Pucciniomycotina</taxon>
        <taxon>Pucciniomycetes</taxon>
        <taxon>Pucciniales</taxon>
        <taxon>Sphaerophragmiaceae</taxon>
        <taxon>Austropuccinia</taxon>
    </lineage>
</organism>
<reference evidence="1" key="1">
    <citation type="submission" date="2021-03" db="EMBL/GenBank/DDBJ databases">
        <title>Draft genome sequence of rust myrtle Austropuccinia psidii MF-1, a brazilian biotype.</title>
        <authorList>
            <person name="Quecine M.C."/>
            <person name="Pachon D.M.R."/>
            <person name="Bonatelli M.L."/>
            <person name="Correr F.H."/>
            <person name="Franceschini L.M."/>
            <person name="Leite T.F."/>
            <person name="Margarido G.R.A."/>
            <person name="Almeida C.A."/>
            <person name="Ferrarezi J.A."/>
            <person name="Labate C.A."/>
        </authorList>
    </citation>
    <scope>NUCLEOTIDE SEQUENCE</scope>
    <source>
        <strain evidence="1">MF-1</strain>
    </source>
</reference>
<protein>
    <submittedName>
        <fullName evidence="1">Uncharacterized protein</fullName>
    </submittedName>
</protein>
<name>A0A9Q3GFZ6_9BASI</name>
<dbReference type="OrthoDB" id="2506424at2759"/>
<proteinExistence type="predicted"/>
<sequence>MAHPLPAIPKFSKVNHFKLAYITLGSEMGHPKPFENLLTHSLQTKITQALKYINAKFYEDIFVSAVVKFTNGTIELCVKNKASVRWLLENKHKWTCPADPNFITAANLYHVIIHLFPALFDISDETNILELLKQNYIKFEEIKRVRQPKT</sequence>
<evidence type="ECO:0000313" key="2">
    <source>
        <dbReference type="Proteomes" id="UP000765509"/>
    </source>
</evidence>
<dbReference type="AlphaFoldDB" id="A0A9Q3GFZ6"/>
<dbReference type="Proteomes" id="UP000765509">
    <property type="component" value="Unassembled WGS sequence"/>
</dbReference>
<comment type="caution">
    <text evidence="1">The sequence shown here is derived from an EMBL/GenBank/DDBJ whole genome shotgun (WGS) entry which is preliminary data.</text>
</comment>
<gene>
    <name evidence="1" type="ORF">O181_005580</name>
</gene>
<keyword evidence="2" id="KW-1185">Reference proteome</keyword>
<accession>A0A9Q3GFZ6</accession>
<dbReference type="EMBL" id="AVOT02001145">
    <property type="protein sequence ID" value="MBW0465865.1"/>
    <property type="molecule type" value="Genomic_DNA"/>
</dbReference>
<evidence type="ECO:0000313" key="1">
    <source>
        <dbReference type="EMBL" id="MBW0465865.1"/>
    </source>
</evidence>